<accession>A0A8S5NAP6</accession>
<protein>
    <submittedName>
        <fullName evidence="1">NBLA PROTEIN, PHYCOBILISOME DEGRADATION, PROTEIN.8A</fullName>
    </submittedName>
</protein>
<sequence>MQKIKMSNPTNLTLNQAFEMYLKKCKVRNLSDNHAKNKNVKSNKSNS</sequence>
<dbReference type="EMBL" id="BK015120">
    <property type="protein sequence ID" value="DAD91729.1"/>
    <property type="molecule type" value="Genomic_DNA"/>
</dbReference>
<organism evidence="1">
    <name type="scientific">Phage sp. ctv3H3</name>
    <dbReference type="NCBI Taxonomy" id="2826753"/>
    <lineage>
        <taxon>Viruses</taxon>
    </lineage>
</organism>
<proteinExistence type="predicted"/>
<evidence type="ECO:0000313" key="1">
    <source>
        <dbReference type="EMBL" id="DAD91729.1"/>
    </source>
</evidence>
<name>A0A8S5NAP6_9VIRU</name>
<reference evidence="1" key="1">
    <citation type="journal article" date="2021" name="Proc. Natl. Acad. Sci. U.S.A.">
        <title>A Catalog of Tens of Thousands of Viruses from Human Metagenomes Reveals Hidden Associations with Chronic Diseases.</title>
        <authorList>
            <person name="Tisza M.J."/>
            <person name="Buck C.B."/>
        </authorList>
    </citation>
    <scope>NUCLEOTIDE SEQUENCE</scope>
    <source>
        <strain evidence="1">Ctv3H3</strain>
    </source>
</reference>